<feature type="compositionally biased region" description="Low complexity" evidence="1">
    <location>
        <begin position="149"/>
        <end position="172"/>
    </location>
</feature>
<feature type="chain" id="PRO_5042078008" evidence="2">
    <location>
        <begin position="25"/>
        <end position="200"/>
    </location>
</feature>
<evidence type="ECO:0000313" key="3">
    <source>
        <dbReference type="EMBL" id="KAJ7662988.1"/>
    </source>
</evidence>
<protein>
    <submittedName>
        <fullName evidence="3">Uncharacterized protein</fullName>
    </submittedName>
</protein>
<dbReference type="AlphaFoldDB" id="A0AAD7CTQ9"/>
<evidence type="ECO:0000256" key="2">
    <source>
        <dbReference type="SAM" id="SignalP"/>
    </source>
</evidence>
<proteinExistence type="predicted"/>
<feature type="region of interest" description="Disordered" evidence="1">
    <location>
        <begin position="147"/>
        <end position="172"/>
    </location>
</feature>
<dbReference type="EMBL" id="JARKIE010000236">
    <property type="protein sequence ID" value="KAJ7662988.1"/>
    <property type="molecule type" value="Genomic_DNA"/>
</dbReference>
<gene>
    <name evidence="3" type="ORF">B0H17DRAFT_1093157</name>
</gene>
<sequence>MARATRRLALLALFLALHSPGSQAATPTTSSKSYQITPPVACPGLYYTYGGVCCTGNTMLDCSYSDIADGFQTPSSCCPPGAFGWALPLSDAQIAAAQANGTYTGCPGNMRLGLCCSGGIIYEDDSGADVCSLGTAVFTATTLSDGRVSTSSFPPGPTSSEPSRITSVPTPTSTGAAAGASLGLDVRILGGAAVALGALL</sequence>
<comment type="caution">
    <text evidence="3">The sequence shown here is derived from an EMBL/GenBank/DDBJ whole genome shotgun (WGS) entry which is preliminary data.</text>
</comment>
<evidence type="ECO:0000313" key="4">
    <source>
        <dbReference type="Proteomes" id="UP001221757"/>
    </source>
</evidence>
<reference evidence="3" key="1">
    <citation type="submission" date="2023-03" db="EMBL/GenBank/DDBJ databases">
        <title>Massive genome expansion in bonnet fungi (Mycena s.s.) driven by repeated elements and novel gene families across ecological guilds.</title>
        <authorList>
            <consortium name="Lawrence Berkeley National Laboratory"/>
            <person name="Harder C.B."/>
            <person name="Miyauchi S."/>
            <person name="Viragh M."/>
            <person name="Kuo A."/>
            <person name="Thoen E."/>
            <person name="Andreopoulos B."/>
            <person name="Lu D."/>
            <person name="Skrede I."/>
            <person name="Drula E."/>
            <person name="Henrissat B."/>
            <person name="Morin E."/>
            <person name="Kohler A."/>
            <person name="Barry K."/>
            <person name="LaButti K."/>
            <person name="Morin E."/>
            <person name="Salamov A."/>
            <person name="Lipzen A."/>
            <person name="Mereny Z."/>
            <person name="Hegedus B."/>
            <person name="Baldrian P."/>
            <person name="Stursova M."/>
            <person name="Weitz H."/>
            <person name="Taylor A."/>
            <person name="Grigoriev I.V."/>
            <person name="Nagy L.G."/>
            <person name="Martin F."/>
            <person name="Kauserud H."/>
        </authorList>
    </citation>
    <scope>NUCLEOTIDE SEQUENCE</scope>
    <source>
        <strain evidence="3">CBHHK067</strain>
    </source>
</reference>
<keyword evidence="2" id="KW-0732">Signal</keyword>
<keyword evidence="4" id="KW-1185">Reference proteome</keyword>
<dbReference type="Proteomes" id="UP001221757">
    <property type="component" value="Unassembled WGS sequence"/>
</dbReference>
<accession>A0AAD7CTQ9</accession>
<feature type="signal peptide" evidence="2">
    <location>
        <begin position="1"/>
        <end position="24"/>
    </location>
</feature>
<organism evidence="3 4">
    <name type="scientific">Mycena rosella</name>
    <name type="common">Pink bonnet</name>
    <name type="synonym">Agaricus rosellus</name>
    <dbReference type="NCBI Taxonomy" id="1033263"/>
    <lineage>
        <taxon>Eukaryota</taxon>
        <taxon>Fungi</taxon>
        <taxon>Dikarya</taxon>
        <taxon>Basidiomycota</taxon>
        <taxon>Agaricomycotina</taxon>
        <taxon>Agaricomycetes</taxon>
        <taxon>Agaricomycetidae</taxon>
        <taxon>Agaricales</taxon>
        <taxon>Marasmiineae</taxon>
        <taxon>Mycenaceae</taxon>
        <taxon>Mycena</taxon>
    </lineage>
</organism>
<evidence type="ECO:0000256" key="1">
    <source>
        <dbReference type="SAM" id="MobiDB-lite"/>
    </source>
</evidence>
<name>A0AAD7CTQ9_MYCRO</name>